<dbReference type="SUPFAM" id="SSF82549">
    <property type="entry name" value="DAK1/DegV-like"/>
    <property type="match status" value="1"/>
</dbReference>
<organism evidence="3 4">
    <name type="scientific">Weissella coleopterorum</name>
    <dbReference type="NCBI Taxonomy" id="2714949"/>
    <lineage>
        <taxon>Bacteria</taxon>
        <taxon>Bacillati</taxon>
        <taxon>Bacillota</taxon>
        <taxon>Bacilli</taxon>
        <taxon>Lactobacillales</taxon>
        <taxon>Lactobacillaceae</taxon>
        <taxon>Weissella</taxon>
    </lineage>
</organism>
<evidence type="ECO:0000256" key="2">
    <source>
        <dbReference type="ARBA" id="ARBA00023121"/>
    </source>
</evidence>
<evidence type="ECO:0000313" key="3">
    <source>
        <dbReference type="EMBL" id="QIL50594.1"/>
    </source>
</evidence>
<keyword evidence="2" id="KW-0446">Lipid-binding</keyword>
<dbReference type="InterPro" id="IPR043168">
    <property type="entry name" value="DegV_C"/>
</dbReference>
<dbReference type="NCBIfam" id="TIGR00762">
    <property type="entry name" value="DegV"/>
    <property type="match status" value="1"/>
</dbReference>
<dbReference type="PROSITE" id="PS51482">
    <property type="entry name" value="DEGV"/>
    <property type="match status" value="1"/>
</dbReference>
<dbReference type="GO" id="GO:0008289">
    <property type="term" value="F:lipid binding"/>
    <property type="evidence" value="ECO:0007669"/>
    <property type="project" value="UniProtKB-KW"/>
</dbReference>
<accession>A0A6G8AZV4</accession>
<dbReference type="EMBL" id="CP049888">
    <property type="protein sequence ID" value="QIL50594.1"/>
    <property type="molecule type" value="Genomic_DNA"/>
</dbReference>
<keyword evidence="4" id="KW-1185">Reference proteome</keyword>
<dbReference type="AlphaFoldDB" id="A0A6G8AZV4"/>
<name>A0A6G8AZV4_9LACO</name>
<reference evidence="3 4" key="1">
    <citation type="submission" date="2020-03" db="EMBL/GenBank/DDBJ databases">
        <title>Weissella sp. nov., isolated from Cybister lewisianus.</title>
        <authorList>
            <person name="Hyun D.-W."/>
            <person name="Bae J.-W."/>
        </authorList>
    </citation>
    <scope>NUCLEOTIDE SEQUENCE [LARGE SCALE GENOMIC DNA]</scope>
    <source>
        <strain evidence="3 4">HDW19</strain>
    </source>
</reference>
<dbReference type="Gene3D" id="3.40.50.10170">
    <property type="match status" value="1"/>
</dbReference>
<dbReference type="Gene3D" id="3.30.1180.10">
    <property type="match status" value="1"/>
</dbReference>
<evidence type="ECO:0000313" key="4">
    <source>
        <dbReference type="Proteomes" id="UP000500741"/>
    </source>
</evidence>
<dbReference type="KEGG" id="wco:G7084_04275"/>
<dbReference type="PANTHER" id="PTHR33434:SF2">
    <property type="entry name" value="FATTY ACID-BINDING PROTEIN TM_1468"/>
    <property type="match status" value="1"/>
</dbReference>
<sequence length="288" mass="32210">MKIAIMTDSTATISPEEAERYNIKVIPIPIILDGKVYKEGTEITPKQFYEKLKMSDSFPSTSQPAIGELMEIYEELKADGYDKVISIHLAATISGFINNVASIADKIDGLEIIPYDSKITVRLMGWMALKAAQMAQDGKNIDEILATLDQLRDSVDEYFVVDDLNNLVRGGRLSNAGAIIGTMLKVKPILTFDNDSNYIVPFEKVRSMKKAKKRVEEIFKEALLTTDYPLKPMIIHANDPIEGEKWRQELEGMYPDLNFELSYFGPVVGAHLGQGALAVAWMRDPESL</sequence>
<dbReference type="Pfam" id="PF02645">
    <property type="entry name" value="DegV"/>
    <property type="match status" value="1"/>
</dbReference>
<dbReference type="InterPro" id="IPR050270">
    <property type="entry name" value="DegV_domain_contain"/>
</dbReference>
<dbReference type="Proteomes" id="UP000500741">
    <property type="component" value="Chromosome"/>
</dbReference>
<gene>
    <name evidence="3" type="ORF">G7084_04275</name>
</gene>
<dbReference type="RefSeq" id="WP_166010351.1">
    <property type="nucleotide sequence ID" value="NZ_CP049888.1"/>
</dbReference>
<comment type="function">
    <text evidence="1">May bind long-chain fatty acids, such as palmitate, and may play a role in lipid transport or fatty acid metabolism.</text>
</comment>
<evidence type="ECO:0000256" key="1">
    <source>
        <dbReference type="ARBA" id="ARBA00003238"/>
    </source>
</evidence>
<proteinExistence type="predicted"/>
<protein>
    <submittedName>
        <fullName evidence="3">DegV family protein</fullName>
    </submittedName>
</protein>
<dbReference type="InterPro" id="IPR003797">
    <property type="entry name" value="DegV"/>
</dbReference>
<dbReference type="PANTHER" id="PTHR33434">
    <property type="entry name" value="DEGV DOMAIN-CONTAINING PROTEIN DR_1986-RELATED"/>
    <property type="match status" value="1"/>
</dbReference>